<name>A0A2P8D030_9ACTN</name>
<accession>A0A2P8D030</accession>
<sequence>MFYWVVKAILGPVLAVLWQPRAYGVENVPRHGPAVMVSNHLSFSDHFFGPLPLPRKITFLAKSEYFTGSGLKGFASRVFFTGVGQIPIDRSGGKASEGALRTGLRVLKQGKLLGIYPEGTRSPDGRLYRGRTGVARIALEARAPVVPMAMINVDKIMPPGRTIPKLGIRPKVVFGKPLDFSRYYGMEKDPRVLRAITDEIMYSLMELSGQEYVDRYAQSVKAELDAAAKEERKAERQAAKAAAAGSGAGESGTARSGSGSGTGESGAAGSGAAESGTGAEADAGTRRRAERERKKAEKAKRKAEKKAGKQAGKQTPAP</sequence>
<feature type="compositionally biased region" description="Low complexity" evidence="3">
    <location>
        <begin position="309"/>
        <end position="318"/>
    </location>
</feature>
<evidence type="ECO:0000256" key="1">
    <source>
        <dbReference type="ARBA" id="ARBA00022679"/>
    </source>
</evidence>
<dbReference type="GO" id="GO:0006654">
    <property type="term" value="P:phosphatidic acid biosynthetic process"/>
    <property type="evidence" value="ECO:0007669"/>
    <property type="project" value="TreeGrafter"/>
</dbReference>
<reference evidence="5 6" key="1">
    <citation type="submission" date="2018-03" db="EMBL/GenBank/DDBJ databases">
        <title>Genomic Encyclopedia of Archaeal and Bacterial Type Strains, Phase II (KMG-II): from individual species to whole genera.</title>
        <authorList>
            <person name="Goeker M."/>
        </authorList>
    </citation>
    <scope>NUCLEOTIDE SEQUENCE [LARGE SCALE GENOMIC DNA]</scope>
    <source>
        <strain evidence="5 6">DSM 45312</strain>
    </source>
</reference>
<evidence type="ECO:0000259" key="4">
    <source>
        <dbReference type="SMART" id="SM00563"/>
    </source>
</evidence>
<keyword evidence="2 5" id="KW-0012">Acyltransferase</keyword>
<dbReference type="RefSeq" id="WP_106585857.1">
    <property type="nucleotide sequence ID" value="NZ_PYGA01000022.1"/>
</dbReference>
<feature type="compositionally biased region" description="Gly residues" evidence="3">
    <location>
        <begin position="258"/>
        <end position="269"/>
    </location>
</feature>
<dbReference type="GO" id="GO:0005886">
    <property type="term" value="C:plasma membrane"/>
    <property type="evidence" value="ECO:0007669"/>
    <property type="project" value="TreeGrafter"/>
</dbReference>
<dbReference type="CDD" id="cd07989">
    <property type="entry name" value="LPLAT_AGPAT-like"/>
    <property type="match status" value="1"/>
</dbReference>
<protein>
    <submittedName>
        <fullName evidence="5">1-acyl-sn-glycerol-3-phosphate acyltransferase</fullName>
    </submittedName>
</protein>
<dbReference type="AlphaFoldDB" id="A0A2P8D030"/>
<dbReference type="InterPro" id="IPR002123">
    <property type="entry name" value="Plipid/glycerol_acylTrfase"/>
</dbReference>
<dbReference type="SMART" id="SM00563">
    <property type="entry name" value="PlsC"/>
    <property type="match status" value="1"/>
</dbReference>
<feature type="compositionally biased region" description="Low complexity" evidence="3">
    <location>
        <begin position="239"/>
        <end position="257"/>
    </location>
</feature>
<evidence type="ECO:0000313" key="6">
    <source>
        <dbReference type="Proteomes" id="UP000240542"/>
    </source>
</evidence>
<dbReference type="SUPFAM" id="SSF69593">
    <property type="entry name" value="Glycerol-3-phosphate (1)-acyltransferase"/>
    <property type="match status" value="1"/>
</dbReference>
<dbReference type="PANTHER" id="PTHR10434">
    <property type="entry name" value="1-ACYL-SN-GLYCEROL-3-PHOSPHATE ACYLTRANSFERASE"/>
    <property type="match status" value="1"/>
</dbReference>
<keyword evidence="6" id="KW-1185">Reference proteome</keyword>
<gene>
    <name evidence="5" type="ORF">CLV63_122107</name>
</gene>
<evidence type="ECO:0000256" key="2">
    <source>
        <dbReference type="ARBA" id="ARBA00023315"/>
    </source>
</evidence>
<feature type="domain" description="Phospholipid/glycerol acyltransferase" evidence="4">
    <location>
        <begin position="34"/>
        <end position="153"/>
    </location>
</feature>
<dbReference type="PANTHER" id="PTHR10434:SF11">
    <property type="entry name" value="1-ACYL-SN-GLYCEROL-3-PHOSPHATE ACYLTRANSFERASE"/>
    <property type="match status" value="1"/>
</dbReference>
<organism evidence="5 6">
    <name type="scientific">Murinocardiopsis flavida</name>
    <dbReference type="NCBI Taxonomy" id="645275"/>
    <lineage>
        <taxon>Bacteria</taxon>
        <taxon>Bacillati</taxon>
        <taxon>Actinomycetota</taxon>
        <taxon>Actinomycetes</taxon>
        <taxon>Streptosporangiales</taxon>
        <taxon>Nocardiopsidaceae</taxon>
        <taxon>Murinocardiopsis</taxon>
    </lineage>
</organism>
<dbReference type="EMBL" id="PYGA01000022">
    <property type="protein sequence ID" value="PSK90573.1"/>
    <property type="molecule type" value="Genomic_DNA"/>
</dbReference>
<keyword evidence="1 5" id="KW-0808">Transferase</keyword>
<evidence type="ECO:0000313" key="5">
    <source>
        <dbReference type="EMBL" id="PSK90573.1"/>
    </source>
</evidence>
<proteinExistence type="predicted"/>
<dbReference type="Proteomes" id="UP000240542">
    <property type="component" value="Unassembled WGS sequence"/>
</dbReference>
<dbReference type="GO" id="GO:0003841">
    <property type="term" value="F:1-acylglycerol-3-phosphate O-acyltransferase activity"/>
    <property type="evidence" value="ECO:0007669"/>
    <property type="project" value="TreeGrafter"/>
</dbReference>
<feature type="compositionally biased region" description="Low complexity" evidence="3">
    <location>
        <begin position="270"/>
        <end position="282"/>
    </location>
</feature>
<comment type="caution">
    <text evidence="5">The sequence shown here is derived from an EMBL/GenBank/DDBJ whole genome shotgun (WGS) entry which is preliminary data.</text>
</comment>
<evidence type="ECO:0000256" key="3">
    <source>
        <dbReference type="SAM" id="MobiDB-lite"/>
    </source>
</evidence>
<dbReference type="OrthoDB" id="9806008at2"/>
<feature type="region of interest" description="Disordered" evidence="3">
    <location>
        <begin position="231"/>
        <end position="318"/>
    </location>
</feature>
<feature type="compositionally biased region" description="Basic and acidic residues" evidence="3">
    <location>
        <begin position="283"/>
        <end position="295"/>
    </location>
</feature>
<dbReference type="Pfam" id="PF01553">
    <property type="entry name" value="Acyltransferase"/>
    <property type="match status" value="1"/>
</dbReference>